<feature type="compositionally biased region" description="Polar residues" evidence="1">
    <location>
        <begin position="2350"/>
        <end position="2361"/>
    </location>
</feature>
<proteinExistence type="predicted"/>
<evidence type="ECO:0000313" key="3">
    <source>
        <dbReference type="Proteomes" id="UP000694844"/>
    </source>
</evidence>
<evidence type="ECO:0000256" key="1">
    <source>
        <dbReference type="SAM" id="MobiDB-lite"/>
    </source>
</evidence>
<protein>
    <submittedName>
        <fullName evidence="4">Uncharacterized protein LOC111134265 isoform X1</fullName>
    </submittedName>
</protein>
<name>A0A8B8EGN2_CRAVI</name>
<feature type="region of interest" description="Disordered" evidence="1">
    <location>
        <begin position="176"/>
        <end position="239"/>
    </location>
</feature>
<dbReference type="Pfam" id="PF08457">
    <property type="entry name" value="Sfi1"/>
    <property type="match status" value="2"/>
</dbReference>
<feature type="region of interest" description="Disordered" evidence="1">
    <location>
        <begin position="2344"/>
        <end position="2368"/>
    </location>
</feature>
<feature type="compositionally biased region" description="Polar residues" evidence="1">
    <location>
        <begin position="265"/>
        <end position="279"/>
    </location>
</feature>
<dbReference type="InterPro" id="IPR013665">
    <property type="entry name" value="Sfi1_dom"/>
</dbReference>
<reference evidence="4" key="1">
    <citation type="submission" date="2025-08" db="UniProtKB">
        <authorList>
            <consortium name="RefSeq"/>
        </authorList>
    </citation>
    <scope>IDENTIFICATION</scope>
    <source>
        <tissue evidence="4">Whole sample</tissue>
    </source>
</reference>
<feature type="compositionally biased region" description="Polar residues" evidence="1">
    <location>
        <begin position="328"/>
        <end position="342"/>
    </location>
</feature>
<gene>
    <name evidence="4" type="primary">LOC111134265</name>
</gene>
<evidence type="ECO:0000313" key="4">
    <source>
        <dbReference type="RefSeq" id="XP_022338864.1"/>
    </source>
</evidence>
<dbReference type="PANTHER" id="PTHR22028:SF4">
    <property type="entry name" value="PROTEIN SFI1 HOMOLOG"/>
    <property type="match status" value="1"/>
</dbReference>
<feature type="compositionally biased region" description="Basic and acidic residues" evidence="1">
    <location>
        <begin position="176"/>
        <end position="204"/>
    </location>
</feature>
<feature type="domain" description="Sfi1 spindle body" evidence="2">
    <location>
        <begin position="1153"/>
        <end position="1472"/>
    </location>
</feature>
<dbReference type="PANTHER" id="PTHR22028">
    <property type="entry name" value="SFI1 SPINDLE BODY DOMAIN-CONTAINING PROTEIN-RELATED"/>
    <property type="match status" value="1"/>
</dbReference>
<evidence type="ECO:0000259" key="2">
    <source>
        <dbReference type="Pfam" id="PF08457"/>
    </source>
</evidence>
<keyword evidence="3" id="KW-1185">Reference proteome</keyword>
<dbReference type="GO" id="GO:0019902">
    <property type="term" value="F:phosphatase binding"/>
    <property type="evidence" value="ECO:0007669"/>
    <property type="project" value="TreeGrafter"/>
</dbReference>
<feature type="compositionally biased region" description="Basic and acidic residues" evidence="1">
    <location>
        <begin position="451"/>
        <end position="463"/>
    </location>
</feature>
<feature type="domain" description="Sfi1 spindle body" evidence="2">
    <location>
        <begin position="989"/>
        <end position="1127"/>
    </location>
</feature>
<dbReference type="KEGG" id="cvn:111134265"/>
<accession>A0A8B8EGN2</accession>
<organism evidence="3 4">
    <name type="scientific">Crassostrea virginica</name>
    <name type="common">Eastern oyster</name>
    <dbReference type="NCBI Taxonomy" id="6565"/>
    <lineage>
        <taxon>Eukaryota</taxon>
        <taxon>Metazoa</taxon>
        <taxon>Spiralia</taxon>
        <taxon>Lophotrochozoa</taxon>
        <taxon>Mollusca</taxon>
        <taxon>Bivalvia</taxon>
        <taxon>Autobranchia</taxon>
        <taxon>Pteriomorphia</taxon>
        <taxon>Ostreida</taxon>
        <taxon>Ostreoidea</taxon>
        <taxon>Ostreidae</taxon>
        <taxon>Crassostrea</taxon>
    </lineage>
</organism>
<dbReference type="Proteomes" id="UP000694844">
    <property type="component" value="Chromosome 5"/>
</dbReference>
<dbReference type="GeneID" id="111134265"/>
<dbReference type="OrthoDB" id="6075649at2759"/>
<feature type="region of interest" description="Disordered" evidence="1">
    <location>
        <begin position="16"/>
        <end position="65"/>
    </location>
</feature>
<sequence length="2368" mass="280367">MTSSVFLERNLRDLPMIDRGRRGDPFSGKKAKDQQDGTFLVSISTKKPMGVPEARDPSQSSAPRLIRRRLNFLDSDDDFNPNPVFDFTDKMAAFREILKKDSERDAERYKKMGGDRYIGKSGREISTDKKKEGRDNDAGFPRSREARRLLQRLADEKLTRSDQPLQYLECVIDSSSKQEKRMETPKHQSKSDDYLDKFLPERTNAKTSSSQKKGSRFPNNAALDKTPRKEISTPQLTDRNIPLYPENLLQEPDLLMNDNMSLTSTVSRKTGKGSIQSNVPHYHPSYVSPKEAPSESVRSQSKQPNLKGLGLCEGVRTGEVIITKSRMGKTTPTHTKSTSQSACKEKGRALTLEDLSTHPNNNRSKRKKHRERRSDKSKGKLRRDRTEIEEDLDISDSSKENDKISGKANRKVNKDQMAQGESSAEAPRVEGLQGGDQQYNQTARKPVFGPRHPETEGEARRGNLDGVWRPPEGSVSGSVRSIGSQSSTIMAVELLRKLYNVDPRTRQDLILKAKCFRRWLKNVQSMQSIDERNPYAQSGPESYVGVPTQGLGGLLGSARLTETDSDDIALLCFNAPENQEINDHNGVGTRANVQNNDTNFIRYDTKFGEHGPPDEKITKKVAPITKENLERHTQIVQSTAIQPFSNIRLNEKPSAFTVVKPQLAHQKDLQSESDPFQISKTMKSRGHISGPVVTTTKRKLLYPQTQYDCLNPDLHANLFTEATEAGVSVCTPIVCAASKCVTDSARIARGLGRSTSRVLPPSSDSFTQLLDTANYGVCLQSAEAFHRRRVQKDFFLKWKKMAADRVMIRAADNLHCLHSLKKGMNAFKWAINRSKIMVDIYQNKLKGILVTATFFKWKELAIKSRQERMQKAFNEWRYFTEEAQKNNLKLQKVRYMQESMDRKLLIRMMHTWQKRFQIKVKENSAHNHFRRRVMTHTLTAWRIYTLESKEKQKREEIARNLYKERLQSKIFTCMIILYRKLCLAKLHYKNHSLNKMLHEWRRAAAISREEYDQSLAQSQEHYQRNQLRHCFSNWHDLYLTERAMTATNQKLTRNAFIIWKTSWQHQVHYREEIHARIRHKILSTSLTCWRENVAVLKRRREAAVVYLQRVLVRNSLLGWKEYTQHKKQLSTKMAFLRTIQRSLTNRLNIKMQQRIMSHWRDHMEKRLNLRQAQTFWSNTCARKSVVQWKKFCHKRALLRLLNDTEPIRKQNLLNRMFQKWLSFKERIESENEEVSETRGILERSQLARRFYHWKAEALLKLRVRPLVQQRQARLLSESFSAWHSLVQQKKECRRNKAVFSKITLGKLFCKWRQQFSLRAVERDVRQRVKTSFVRRCLIGWRKVIQRKRAALLFHNQQLVKQTFVEWRYKAIHQMKERLATKEEQEYNSWLLKSYFNSWWSNAQQQRRQREDILNRAQESRTTQQIISCFGFWRHHLRATIVAREHQRMLQKRLMTRVIVEWHSVVERSMKRAVQEFAVRIGLQAPEDISEEGLNYSEDSDLIRPLPVKPEETSERLQLLTDMMMAGSENTSGIHSPVASSTLGTPMKRLSSPALSRISLDLDKSIGEGQDYKLTLANTSFIDARFEMEQAVKTERMKILVTTAVQRIQFWPISIIFGNWRNHTLHQKELQSLLKQATEVIQMLKVKCAFRMWKGMCRRKTQSRNFREECLKRHVLEALQENKRKMKYKKQLSSLAFGYHSLTVFRKIFPVWFEKAQELRHTRCVVHIWNTQTEEEQALVPIEDTLHSRLSTKTLRKCLAVWHLKFLQIDRLRKTYHKIIQQRFFEVWREWAQRKAQLRRESQKFNNHRIQSLAFHMWTIRRKQMVVIEEKVKNSQTQNLRLFIQNWHRWTIENKQKKITHDIVMRNHQRSLVLRTFVTWRDQAEKCRLMARRCQQRLMIRILREWEEVTIWKKEMKQKALSFQVKSYTKQVIRMFKEWHSKYLEHVQQHEEHEAYIRRRVLEYGRHWKKQTQKARGRQLHCVLRNRQVASCFAKWKYAFERNLERENQLNKYIVRKNRKILETYLDDWKMRLLSNQATRLFNVKLLRALFCEWHNFASNSNQRKHNLAVYQRALEQRSLKSYFHYWYSLTQVQNDIKKHCHLKIQIRVLREWHLYAQRRRQLATLGSVLSKYVQRETLKRVWYTFKVQADYCVNLNDTATKVLAEKNGRCMQRALTVWRKRLNDIIAGRCYHHLLARRTVRQWKCFVKKRKEEKEIEKQNTEKASRHFNQHICKIAFRALYNEVRVKHQLQVHVLRIQKKYGGIWKHKVDMVFTAFCVEEERLLSQSWKVWRLAFARQQAARKVTVYNERQILSQTFVAWKEVCFERKEKMRSVGFYLPSSEPPVYKASQLPTPVNRYQSKGSRKSQA</sequence>
<feature type="region of interest" description="Disordered" evidence="1">
    <location>
        <begin position="265"/>
        <end position="481"/>
    </location>
</feature>
<feature type="region of interest" description="Disordered" evidence="1">
    <location>
        <begin position="110"/>
        <end position="144"/>
    </location>
</feature>
<dbReference type="InterPro" id="IPR052270">
    <property type="entry name" value="CACF_protein"/>
</dbReference>
<feature type="compositionally biased region" description="Basic and acidic residues" evidence="1">
    <location>
        <begin position="396"/>
        <end position="405"/>
    </location>
</feature>
<dbReference type="RefSeq" id="XP_022338864.1">
    <property type="nucleotide sequence ID" value="XM_022483156.1"/>
</dbReference>